<dbReference type="GO" id="GO:0016787">
    <property type="term" value="F:hydrolase activity"/>
    <property type="evidence" value="ECO:0007669"/>
    <property type="project" value="UniProtKB-KW"/>
</dbReference>
<accession>A0ABY1ZN55</accession>
<dbReference type="InterPro" id="IPR020476">
    <property type="entry name" value="Nudix_hydrolase"/>
</dbReference>
<dbReference type="Gene3D" id="3.90.79.20">
    <property type="match status" value="1"/>
</dbReference>
<dbReference type="InterPro" id="IPR000086">
    <property type="entry name" value="NUDIX_hydrolase_dom"/>
</dbReference>
<evidence type="ECO:0000313" key="10">
    <source>
        <dbReference type="Proteomes" id="UP000313645"/>
    </source>
</evidence>
<dbReference type="EC" id="3.6.1.22" evidence="2"/>
<dbReference type="NCBIfam" id="NF001299">
    <property type="entry name" value="PRK00241.1"/>
    <property type="match status" value="1"/>
</dbReference>
<comment type="similarity">
    <text evidence="7">Belongs to the Nudix hydrolase family.</text>
</comment>
<comment type="caution">
    <text evidence="9">The sequence shown here is derived from an EMBL/GenBank/DDBJ whole genome shotgun (WGS) entry which is preliminary data.</text>
</comment>
<evidence type="ECO:0000256" key="2">
    <source>
        <dbReference type="ARBA" id="ARBA00012381"/>
    </source>
</evidence>
<keyword evidence="9" id="KW-0413">Isomerase</keyword>
<evidence type="ECO:0000256" key="4">
    <source>
        <dbReference type="ARBA" id="ARBA00022801"/>
    </source>
</evidence>
<dbReference type="Pfam" id="PF09297">
    <property type="entry name" value="Zn_ribbon_NUD"/>
    <property type="match status" value="1"/>
</dbReference>
<dbReference type="RefSeq" id="WP_131479818.1">
    <property type="nucleotide sequence ID" value="NZ_SJDL01000006.1"/>
</dbReference>
<dbReference type="CDD" id="cd03429">
    <property type="entry name" value="NUDIX_NADH_pyrophosphatase_Nudt13"/>
    <property type="match status" value="1"/>
</dbReference>
<dbReference type="PANTHER" id="PTHR11383">
    <property type="entry name" value="NUCLEOSIDE DIPHOSPHATE-LINKED MOIETY X MOTIF 13"/>
    <property type="match status" value="1"/>
</dbReference>
<keyword evidence="5" id="KW-0460">Magnesium</keyword>
<keyword evidence="4 7" id="KW-0378">Hydrolase</keyword>
<dbReference type="PRINTS" id="PR00502">
    <property type="entry name" value="NUDIXFAMILY"/>
</dbReference>
<keyword evidence="6" id="KW-0520">NAD</keyword>
<evidence type="ECO:0000259" key="8">
    <source>
        <dbReference type="PROSITE" id="PS51462"/>
    </source>
</evidence>
<proteinExistence type="inferred from homology"/>
<reference evidence="9 10" key="1">
    <citation type="submission" date="2019-02" db="EMBL/GenBank/DDBJ databases">
        <title>Marinobacter halodurans sp. nov., a marine bacterium isolated from sea tidal flat.</title>
        <authorList>
            <person name="Yoo Y."/>
            <person name="Lee D.W."/>
            <person name="Kim B.S."/>
            <person name="Kim J.-J."/>
        </authorList>
    </citation>
    <scope>NUCLEOTIDE SEQUENCE [LARGE SCALE GENOMIC DNA]</scope>
    <source>
        <strain evidence="9 10">YJ-S3-2</strain>
    </source>
</reference>
<dbReference type="PANTHER" id="PTHR11383:SF3">
    <property type="entry name" value="NAD(P)H PYROPHOSPHATASE NUDT13, MITOCHONDRIAL"/>
    <property type="match status" value="1"/>
</dbReference>
<dbReference type="Proteomes" id="UP000313645">
    <property type="component" value="Unassembled WGS sequence"/>
</dbReference>
<gene>
    <name evidence="9" type="ORF">EZI54_05355</name>
</gene>
<evidence type="ECO:0000256" key="3">
    <source>
        <dbReference type="ARBA" id="ARBA00022723"/>
    </source>
</evidence>
<dbReference type="InterPro" id="IPR015797">
    <property type="entry name" value="NUDIX_hydrolase-like_dom_sf"/>
</dbReference>
<dbReference type="InterPro" id="IPR049734">
    <property type="entry name" value="NudC-like_C"/>
</dbReference>
<dbReference type="Pfam" id="PF09296">
    <property type="entry name" value="NUDIX-like"/>
    <property type="match status" value="1"/>
</dbReference>
<dbReference type="Gene3D" id="3.90.79.10">
    <property type="entry name" value="Nucleoside Triphosphate Pyrophosphohydrolase"/>
    <property type="match status" value="1"/>
</dbReference>
<keyword evidence="3" id="KW-0479">Metal-binding</keyword>
<dbReference type="InterPro" id="IPR015375">
    <property type="entry name" value="NADH_PPase-like_N"/>
</dbReference>
<organism evidence="9 10">
    <name type="scientific">Marinobacter halodurans</name>
    <dbReference type="NCBI Taxonomy" id="2528979"/>
    <lineage>
        <taxon>Bacteria</taxon>
        <taxon>Pseudomonadati</taxon>
        <taxon>Pseudomonadota</taxon>
        <taxon>Gammaproteobacteria</taxon>
        <taxon>Pseudomonadales</taxon>
        <taxon>Marinobacteraceae</taxon>
        <taxon>Marinobacter</taxon>
    </lineage>
</organism>
<dbReference type="SUPFAM" id="SSF55811">
    <property type="entry name" value="Nudix"/>
    <property type="match status" value="2"/>
</dbReference>
<protein>
    <recommendedName>
        <fullName evidence="2">NAD(+) diphosphatase</fullName>
        <ecNumber evidence="2">3.6.1.22</ecNumber>
    </recommendedName>
</protein>
<sequence>MAVWTPGWSEKPPEAGDGLVLARGQTVIRAADGWIHDATSPEAPLAGEEPVFLGHLDGRRIFVALAGKTGEDRTCGLREALFSVDEAQASLLSTASQVLQWQRDHRFCGRCGNPTRMHDRERAKWCDHCHIPFYPRLAPCVIVLIRDGDRLFLARSSRHTHGFYSLIAGFIEPGESAEEAVQREVMEETGLKVTNIRYQASQPWPFPHQLMLGYFADYDGGDLQLQADELATADWFAPDQLPPVPPGYTIAGRLIERALAEGRSRS</sequence>
<dbReference type="InterPro" id="IPR015376">
    <property type="entry name" value="Znr_NADH_PPase"/>
</dbReference>
<evidence type="ECO:0000256" key="7">
    <source>
        <dbReference type="RuleBase" id="RU003476"/>
    </source>
</evidence>
<name>A0ABY1ZN55_9GAMM</name>
<feature type="domain" description="Nudix hydrolase" evidence="8">
    <location>
        <begin position="135"/>
        <end position="258"/>
    </location>
</feature>
<evidence type="ECO:0000313" key="9">
    <source>
        <dbReference type="EMBL" id="TBW57883.1"/>
    </source>
</evidence>
<keyword evidence="10" id="KW-1185">Reference proteome</keyword>
<dbReference type="InterPro" id="IPR020084">
    <property type="entry name" value="NUDIX_hydrolase_CS"/>
</dbReference>
<dbReference type="EMBL" id="SJDL01000006">
    <property type="protein sequence ID" value="TBW57883.1"/>
    <property type="molecule type" value="Genomic_DNA"/>
</dbReference>
<dbReference type="PROSITE" id="PS51462">
    <property type="entry name" value="NUDIX"/>
    <property type="match status" value="1"/>
</dbReference>
<dbReference type="Pfam" id="PF00293">
    <property type="entry name" value="NUDIX"/>
    <property type="match status" value="1"/>
</dbReference>
<dbReference type="GO" id="GO:0016853">
    <property type="term" value="F:isomerase activity"/>
    <property type="evidence" value="ECO:0007669"/>
    <property type="project" value="UniProtKB-KW"/>
</dbReference>
<comment type="cofactor">
    <cofactor evidence="1">
        <name>Mg(2+)</name>
        <dbReference type="ChEBI" id="CHEBI:18420"/>
    </cofactor>
</comment>
<evidence type="ECO:0000256" key="5">
    <source>
        <dbReference type="ARBA" id="ARBA00022842"/>
    </source>
</evidence>
<evidence type="ECO:0000256" key="6">
    <source>
        <dbReference type="ARBA" id="ARBA00023027"/>
    </source>
</evidence>
<evidence type="ECO:0000256" key="1">
    <source>
        <dbReference type="ARBA" id="ARBA00001946"/>
    </source>
</evidence>
<dbReference type="PROSITE" id="PS00893">
    <property type="entry name" value="NUDIX_BOX"/>
    <property type="match status" value="1"/>
</dbReference>